<protein>
    <submittedName>
        <fullName evidence="1">Uncharacterized protein</fullName>
    </submittedName>
</protein>
<proteinExistence type="predicted"/>
<accession>D6TH50</accession>
<evidence type="ECO:0000313" key="2">
    <source>
        <dbReference type="Proteomes" id="UP000004508"/>
    </source>
</evidence>
<dbReference type="AlphaFoldDB" id="D6TH50"/>
<dbReference type="EMBL" id="ADVG01000001">
    <property type="protein sequence ID" value="EFH90792.1"/>
    <property type="molecule type" value="Genomic_DNA"/>
</dbReference>
<comment type="caution">
    <text evidence="1">The sequence shown here is derived from an EMBL/GenBank/DDBJ whole genome shotgun (WGS) entry which is preliminary data.</text>
</comment>
<dbReference type="InParanoid" id="D6TH50"/>
<sequence>MQGGLFVQEDDILFYLSELGKQLEELGISKKRPVELEMIGGGFMLTQIHNRPFTEDVDVLVMNPDALADPDRYRVYKNAVRFVAYDYDLSEKWLSDNIGDFMQMVGRVPKGKLWKQFGPLKIYIPPADYILALKIIAGRRKDMDDIHALLHRLKVTSRQKAQRLLDKYVTKDMQNYHSVEDTLDKFF</sequence>
<keyword evidence="2" id="KW-1185">Reference proteome</keyword>
<organism evidence="1 2">
    <name type="scientific">Ktedonobacter racemifer DSM 44963</name>
    <dbReference type="NCBI Taxonomy" id="485913"/>
    <lineage>
        <taxon>Bacteria</taxon>
        <taxon>Bacillati</taxon>
        <taxon>Chloroflexota</taxon>
        <taxon>Ktedonobacteria</taxon>
        <taxon>Ktedonobacterales</taxon>
        <taxon>Ktedonobacteraceae</taxon>
        <taxon>Ktedonobacter</taxon>
    </lineage>
</organism>
<reference evidence="1 2" key="1">
    <citation type="journal article" date="2011" name="Stand. Genomic Sci.">
        <title>Non-contiguous finished genome sequence and contextual data of the filamentous soil bacterium Ktedonobacter racemifer type strain (SOSP1-21).</title>
        <authorList>
            <person name="Chang Y.J."/>
            <person name="Land M."/>
            <person name="Hauser L."/>
            <person name="Chertkov O."/>
            <person name="Del Rio T.G."/>
            <person name="Nolan M."/>
            <person name="Copeland A."/>
            <person name="Tice H."/>
            <person name="Cheng J.F."/>
            <person name="Lucas S."/>
            <person name="Han C."/>
            <person name="Goodwin L."/>
            <person name="Pitluck S."/>
            <person name="Ivanova N."/>
            <person name="Ovchinikova G."/>
            <person name="Pati A."/>
            <person name="Chen A."/>
            <person name="Palaniappan K."/>
            <person name="Mavromatis K."/>
            <person name="Liolios K."/>
            <person name="Brettin T."/>
            <person name="Fiebig A."/>
            <person name="Rohde M."/>
            <person name="Abt B."/>
            <person name="Goker M."/>
            <person name="Detter J.C."/>
            <person name="Woyke T."/>
            <person name="Bristow J."/>
            <person name="Eisen J.A."/>
            <person name="Markowitz V."/>
            <person name="Hugenholtz P."/>
            <person name="Kyrpides N.C."/>
            <person name="Klenk H.P."/>
            <person name="Lapidus A."/>
        </authorList>
    </citation>
    <scope>NUCLEOTIDE SEQUENCE [LARGE SCALE GENOMIC DNA]</scope>
    <source>
        <strain evidence="2">DSM 44963</strain>
    </source>
</reference>
<dbReference type="eggNOG" id="ENOG5033HMD">
    <property type="taxonomic scope" value="Bacteria"/>
</dbReference>
<dbReference type="Proteomes" id="UP000004508">
    <property type="component" value="Unassembled WGS sequence"/>
</dbReference>
<dbReference type="STRING" id="485913.Krac_12431"/>
<gene>
    <name evidence="1" type="ORF">Krac_12431</name>
</gene>
<name>D6TH50_KTERA</name>
<evidence type="ECO:0000313" key="1">
    <source>
        <dbReference type="EMBL" id="EFH90792.1"/>
    </source>
</evidence>